<evidence type="ECO:0000313" key="14">
    <source>
        <dbReference type="Proteomes" id="UP000503482"/>
    </source>
</evidence>
<dbReference type="InterPro" id="IPR005467">
    <property type="entry name" value="His_kinase_dom"/>
</dbReference>
<feature type="transmembrane region" description="Helical" evidence="11">
    <location>
        <begin position="136"/>
        <end position="159"/>
    </location>
</feature>
<evidence type="ECO:0000256" key="8">
    <source>
        <dbReference type="ARBA" id="ARBA00022777"/>
    </source>
</evidence>
<dbReference type="SMART" id="SM00388">
    <property type="entry name" value="HisKA"/>
    <property type="match status" value="1"/>
</dbReference>
<dbReference type="Gene3D" id="3.30.565.10">
    <property type="entry name" value="Histidine kinase-like ATPase, C-terminal domain"/>
    <property type="match status" value="1"/>
</dbReference>
<evidence type="ECO:0000256" key="7">
    <source>
        <dbReference type="ARBA" id="ARBA00022692"/>
    </source>
</evidence>
<dbReference type="SUPFAM" id="SSF47384">
    <property type="entry name" value="Homodimeric domain of signal transducing histidine kinase"/>
    <property type="match status" value="1"/>
</dbReference>
<dbReference type="Pfam" id="PF02518">
    <property type="entry name" value="HATPase_c"/>
    <property type="match status" value="1"/>
</dbReference>
<gene>
    <name evidence="13" type="ORF">AVENP_1978</name>
</gene>
<dbReference type="InterPro" id="IPR036097">
    <property type="entry name" value="HisK_dim/P_sf"/>
</dbReference>
<dbReference type="GO" id="GO:0016036">
    <property type="term" value="P:cellular response to phosphate starvation"/>
    <property type="evidence" value="ECO:0007669"/>
    <property type="project" value="TreeGrafter"/>
</dbReference>
<keyword evidence="14" id="KW-1185">Reference proteome</keyword>
<keyword evidence="4" id="KW-1003">Cell membrane</keyword>
<dbReference type="KEGG" id="avp:AVENP_1978"/>
<dbReference type="GO" id="GO:0004721">
    <property type="term" value="F:phosphoprotein phosphatase activity"/>
    <property type="evidence" value="ECO:0007669"/>
    <property type="project" value="TreeGrafter"/>
</dbReference>
<dbReference type="EC" id="2.7.13.3" evidence="3"/>
<evidence type="ECO:0000256" key="10">
    <source>
        <dbReference type="ARBA" id="ARBA00023136"/>
    </source>
</evidence>
<dbReference type="PRINTS" id="PR00344">
    <property type="entry name" value="BCTRLSENSOR"/>
</dbReference>
<dbReference type="CDD" id="cd00082">
    <property type="entry name" value="HisKA"/>
    <property type="match status" value="1"/>
</dbReference>
<keyword evidence="7 11" id="KW-0812">Transmembrane</keyword>
<evidence type="ECO:0000256" key="1">
    <source>
        <dbReference type="ARBA" id="ARBA00000085"/>
    </source>
</evidence>
<dbReference type="GO" id="GO:0005886">
    <property type="term" value="C:plasma membrane"/>
    <property type="evidence" value="ECO:0007669"/>
    <property type="project" value="UniProtKB-SubCell"/>
</dbReference>
<dbReference type="Proteomes" id="UP000503482">
    <property type="component" value="Chromosome"/>
</dbReference>
<evidence type="ECO:0000259" key="12">
    <source>
        <dbReference type="PROSITE" id="PS50109"/>
    </source>
</evidence>
<name>A0AAE7BBV8_9BACT</name>
<evidence type="ECO:0000256" key="2">
    <source>
        <dbReference type="ARBA" id="ARBA00004651"/>
    </source>
</evidence>
<dbReference type="PANTHER" id="PTHR45453">
    <property type="entry name" value="PHOSPHATE REGULON SENSOR PROTEIN PHOR"/>
    <property type="match status" value="1"/>
</dbReference>
<evidence type="ECO:0000256" key="5">
    <source>
        <dbReference type="ARBA" id="ARBA00022553"/>
    </source>
</evidence>
<evidence type="ECO:0000313" key="13">
    <source>
        <dbReference type="EMBL" id="QKF67519.1"/>
    </source>
</evidence>
<evidence type="ECO:0000256" key="9">
    <source>
        <dbReference type="ARBA" id="ARBA00022989"/>
    </source>
</evidence>
<reference evidence="13 14" key="1">
    <citation type="submission" date="2020-05" db="EMBL/GenBank/DDBJ databases">
        <title>Complete genome sequencing of Campylobacter and Arcobacter type strains.</title>
        <authorList>
            <person name="Miller W.G."/>
            <person name="Yee E."/>
        </authorList>
    </citation>
    <scope>NUCLEOTIDE SEQUENCE [LARGE SCALE GENOMIC DNA]</scope>
    <source>
        <strain evidence="13 14">LMG 26156</strain>
    </source>
</reference>
<keyword evidence="9 11" id="KW-1133">Transmembrane helix</keyword>
<feature type="transmembrane region" description="Helical" evidence="11">
    <location>
        <begin position="12"/>
        <end position="30"/>
    </location>
</feature>
<dbReference type="RefSeq" id="WP_128357921.1">
    <property type="nucleotide sequence ID" value="NZ_CP053840.1"/>
</dbReference>
<dbReference type="PROSITE" id="PS50109">
    <property type="entry name" value="HIS_KIN"/>
    <property type="match status" value="1"/>
</dbReference>
<dbReference type="InterPro" id="IPR003594">
    <property type="entry name" value="HATPase_dom"/>
</dbReference>
<dbReference type="PANTHER" id="PTHR45453:SF2">
    <property type="entry name" value="HISTIDINE KINASE"/>
    <property type="match status" value="1"/>
</dbReference>
<organism evidence="13 14">
    <name type="scientific">Arcobacter venerupis</name>
    <dbReference type="NCBI Taxonomy" id="1054033"/>
    <lineage>
        <taxon>Bacteria</taxon>
        <taxon>Pseudomonadati</taxon>
        <taxon>Campylobacterota</taxon>
        <taxon>Epsilonproteobacteria</taxon>
        <taxon>Campylobacterales</taxon>
        <taxon>Arcobacteraceae</taxon>
        <taxon>Arcobacter</taxon>
    </lineage>
</organism>
<dbReference type="SMART" id="SM00387">
    <property type="entry name" value="HATPase_c"/>
    <property type="match status" value="1"/>
</dbReference>
<accession>A0AAE7BBV8</accession>
<keyword evidence="8 13" id="KW-0418">Kinase</keyword>
<evidence type="ECO:0000256" key="11">
    <source>
        <dbReference type="SAM" id="Phobius"/>
    </source>
</evidence>
<dbReference type="InterPro" id="IPR003661">
    <property type="entry name" value="HisK_dim/P_dom"/>
</dbReference>
<keyword evidence="10 11" id="KW-0472">Membrane</keyword>
<dbReference type="AlphaFoldDB" id="A0AAE7BBV8"/>
<dbReference type="SUPFAM" id="SSF55874">
    <property type="entry name" value="ATPase domain of HSP90 chaperone/DNA topoisomerase II/histidine kinase"/>
    <property type="match status" value="1"/>
</dbReference>
<evidence type="ECO:0000256" key="6">
    <source>
        <dbReference type="ARBA" id="ARBA00022679"/>
    </source>
</evidence>
<dbReference type="InterPro" id="IPR050351">
    <property type="entry name" value="BphY/WalK/GraS-like"/>
</dbReference>
<dbReference type="InterPro" id="IPR004358">
    <property type="entry name" value="Sig_transdc_His_kin-like_C"/>
</dbReference>
<dbReference type="Gene3D" id="1.10.287.130">
    <property type="match status" value="1"/>
</dbReference>
<dbReference type="GO" id="GO:0000155">
    <property type="term" value="F:phosphorelay sensor kinase activity"/>
    <property type="evidence" value="ECO:0007669"/>
    <property type="project" value="InterPro"/>
</dbReference>
<sequence length="390" mass="45897">MISNKYEIKFIVIQVVLTLLIAFIPIYFYLDASFENQNIKDKMDLKNYAFSVISKVNSFEKENSSTFYYPRSNIYFSGIFDKNNQAIFSLLKKNDLDFIDEFLINKNEICYKNYLEQNIFDAKFLVVCKDIDNSQVIYNAIILILLISSFIFLSSFFIIKQSIEPYKRLNQYLDDFLKDAMHELKTPIGVARINVDMLQMRLKNDKYILRIKSALKNMTVIYEDLEYYMQQNIVKDEKIDINFSIFLERRIEFFNDLAISKNIKFSKNIQSDVHIIFNELELYRIIDNNISNAIKYSKDSSNIEISLQKEESKIKLMFKDEGIGIKDKSKIFERYYRGDKITGGFGIGLSIVKNICVKNRVDIEVESQINKGSSFIYLFDSVDNFLNKTE</sequence>
<feature type="domain" description="Histidine kinase" evidence="12">
    <location>
        <begin position="179"/>
        <end position="383"/>
    </location>
</feature>
<protein>
    <recommendedName>
        <fullName evidence="3">histidine kinase</fullName>
        <ecNumber evidence="3">2.7.13.3</ecNumber>
    </recommendedName>
</protein>
<comment type="catalytic activity">
    <reaction evidence="1">
        <text>ATP + protein L-histidine = ADP + protein N-phospho-L-histidine.</text>
        <dbReference type="EC" id="2.7.13.3"/>
    </reaction>
</comment>
<dbReference type="EMBL" id="CP053840">
    <property type="protein sequence ID" value="QKF67519.1"/>
    <property type="molecule type" value="Genomic_DNA"/>
</dbReference>
<comment type="subcellular location">
    <subcellularLocation>
        <location evidence="2">Cell membrane</location>
        <topology evidence="2">Multi-pass membrane protein</topology>
    </subcellularLocation>
</comment>
<evidence type="ECO:0000256" key="4">
    <source>
        <dbReference type="ARBA" id="ARBA00022475"/>
    </source>
</evidence>
<keyword evidence="5" id="KW-0597">Phosphoprotein</keyword>
<evidence type="ECO:0000256" key="3">
    <source>
        <dbReference type="ARBA" id="ARBA00012438"/>
    </source>
</evidence>
<keyword evidence="6" id="KW-0808">Transferase</keyword>
<proteinExistence type="predicted"/>
<dbReference type="Pfam" id="PF00512">
    <property type="entry name" value="HisKA"/>
    <property type="match status" value="1"/>
</dbReference>
<dbReference type="InterPro" id="IPR036890">
    <property type="entry name" value="HATPase_C_sf"/>
</dbReference>